<feature type="transmembrane region" description="Helical" evidence="7">
    <location>
        <begin position="33"/>
        <end position="55"/>
    </location>
</feature>
<reference evidence="9 10" key="1">
    <citation type="submission" date="2021-06" db="EMBL/GenBank/DDBJ databases">
        <authorList>
            <person name="Sun Q."/>
            <person name="Li D."/>
        </authorList>
    </citation>
    <scope>NUCLEOTIDE SEQUENCE [LARGE SCALE GENOMIC DNA]</scope>
    <source>
        <strain evidence="9 10">MSJ-1</strain>
    </source>
</reference>
<evidence type="ECO:0000256" key="7">
    <source>
        <dbReference type="SAM" id="Phobius"/>
    </source>
</evidence>
<evidence type="ECO:0000313" key="10">
    <source>
        <dbReference type="Proteomes" id="UP000783742"/>
    </source>
</evidence>
<comment type="subcellular location">
    <subcellularLocation>
        <location evidence="1">Cell membrane</location>
        <topology evidence="1">Single-pass membrane protein</topology>
    </subcellularLocation>
</comment>
<keyword evidence="10" id="KW-1185">Reference proteome</keyword>
<dbReference type="Proteomes" id="UP000783742">
    <property type="component" value="Unassembled WGS sequence"/>
</dbReference>
<feature type="region of interest" description="Disordered" evidence="6">
    <location>
        <begin position="75"/>
        <end position="94"/>
    </location>
</feature>
<protein>
    <submittedName>
        <fullName evidence="9">PspC domain-containing protein</fullName>
    </submittedName>
</protein>
<evidence type="ECO:0000259" key="8">
    <source>
        <dbReference type="Pfam" id="PF04024"/>
    </source>
</evidence>
<gene>
    <name evidence="9" type="ORF">KQI68_10075</name>
</gene>
<evidence type="ECO:0000313" key="9">
    <source>
        <dbReference type="EMBL" id="MBU5670177.1"/>
    </source>
</evidence>
<keyword evidence="4 7" id="KW-1133">Transmembrane helix</keyword>
<keyword evidence="5 7" id="KW-0472">Membrane</keyword>
<evidence type="ECO:0000256" key="5">
    <source>
        <dbReference type="ARBA" id="ARBA00023136"/>
    </source>
</evidence>
<evidence type="ECO:0000256" key="1">
    <source>
        <dbReference type="ARBA" id="ARBA00004162"/>
    </source>
</evidence>
<accession>A0ABS6FJ16</accession>
<comment type="caution">
    <text evidence="9">The sequence shown here is derived from an EMBL/GenBank/DDBJ whole genome shotgun (WGS) entry which is preliminary data.</text>
</comment>
<dbReference type="PANTHER" id="PTHR33885:SF3">
    <property type="entry name" value="PHAGE SHOCK PROTEIN C"/>
    <property type="match status" value="1"/>
</dbReference>
<evidence type="ECO:0000256" key="4">
    <source>
        <dbReference type="ARBA" id="ARBA00022989"/>
    </source>
</evidence>
<dbReference type="PANTHER" id="PTHR33885">
    <property type="entry name" value="PHAGE SHOCK PROTEIN C"/>
    <property type="match status" value="1"/>
</dbReference>
<name>A0ABS6FJ16_9FIRM</name>
<dbReference type="InterPro" id="IPR052027">
    <property type="entry name" value="PspC"/>
</dbReference>
<dbReference type="RefSeq" id="WP_216550000.1">
    <property type="nucleotide sequence ID" value="NZ_JAHLQO010000007.1"/>
</dbReference>
<keyword evidence="3 7" id="KW-0812">Transmembrane</keyword>
<evidence type="ECO:0000256" key="2">
    <source>
        <dbReference type="ARBA" id="ARBA00022475"/>
    </source>
</evidence>
<keyword evidence="2" id="KW-1003">Cell membrane</keyword>
<organism evidence="9 10">
    <name type="scientific">Peptoniphilus ovalis</name>
    <dbReference type="NCBI Taxonomy" id="2841503"/>
    <lineage>
        <taxon>Bacteria</taxon>
        <taxon>Bacillati</taxon>
        <taxon>Bacillota</taxon>
        <taxon>Tissierellia</taxon>
        <taxon>Tissierellales</taxon>
        <taxon>Peptoniphilaceae</taxon>
        <taxon>Peptoniphilus</taxon>
    </lineage>
</organism>
<sequence length="94" mass="10953">MKKLYRSREDKMLAGVCGGIAEYFNIDSTIVRILFVLISIGGGFGILAYVALAIIMPERPYGRIDEPRKNADDFEREYREYTETRKDKNEEDFY</sequence>
<evidence type="ECO:0000256" key="3">
    <source>
        <dbReference type="ARBA" id="ARBA00022692"/>
    </source>
</evidence>
<dbReference type="InterPro" id="IPR007168">
    <property type="entry name" value="Phageshock_PspC_N"/>
</dbReference>
<dbReference type="Pfam" id="PF04024">
    <property type="entry name" value="PspC"/>
    <property type="match status" value="1"/>
</dbReference>
<evidence type="ECO:0000256" key="6">
    <source>
        <dbReference type="SAM" id="MobiDB-lite"/>
    </source>
</evidence>
<proteinExistence type="predicted"/>
<feature type="domain" description="Phage shock protein PspC N-terminal" evidence="8">
    <location>
        <begin position="2"/>
        <end position="58"/>
    </location>
</feature>
<dbReference type="EMBL" id="JAHLQO010000007">
    <property type="protein sequence ID" value="MBU5670177.1"/>
    <property type="molecule type" value="Genomic_DNA"/>
</dbReference>